<dbReference type="SMART" id="SM00826">
    <property type="entry name" value="PKS_DH"/>
    <property type="match status" value="2"/>
</dbReference>
<feature type="compositionally biased region" description="Gly residues" evidence="10">
    <location>
        <begin position="691"/>
        <end position="706"/>
    </location>
</feature>
<dbReference type="InterPro" id="IPR006162">
    <property type="entry name" value="Ppantetheine_attach_site"/>
</dbReference>
<dbReference type="SUPFAM" id="SSF51735">
    <property type="entry name" value="NAD(P)-binding Rossmann-fold domains"/>
    <property type="match status" value="4"/>
</dbReference>
<evidence type="ECO:0000256" key="3">
    <source>
        <dbReference type="ARBA" id="ARBA00022450"/>
    </source>
</evidence>
<feature type="region of interest" description="N-terminal hotdog fold" evidence="9">
    <location>
        <begin position="1222"/>
        <end position="1347"/>
    </location>
</feature>
<dbReference type="InterPro" id="IPR057326">
    <property type="entry name" value="KR_dom"/>
</dbReference>
<dbReference type="InterPro" id="IPR049552">
    <property type="entry name" value="PKS_DH_N"/>
</dbReference>
<dbReference type="InterPro" id="IPR014043">
    <property type="entry name" value="Acyl_transferase_dom"/>
</dbReference>
<evidence type="ECO:0000256" key="1">
    <source>
        <dbReference type="ARBA" id="ARBA00001957"/>
    </source>
</evidence>
<evidence type="ECO:0000313" key="14">
    <source>
        <dbReference type="EMBL" id="BAP34739.1"/>
    </source>
</evidence>
<feature type="active site" description="Proton acceptor; for dehydratase activity" evidence="9">
    <location>
        <position position="1254"/>
    </location>
</feature>
<dbReference type="SUPFAM" id="SSF47336">
    <property type="entry name" value="ACP-like"/>
    <property type="match status" value="2"/>
</dbReference>
<evidence type="ECO:0000256" key="8">
    <source>
        <dbReference type="ARBA" id="ARBA00023315"/>
    </source>
</evidence>
<dbReference type="Pfam" id="PF08990">
    <property type="entry name" value="Docking"/>
    <property type="match status" value="1"/>
</dbReference>
<evidence type="ECO:0000256" key="2">
    <source>
        <dbReference type="ARBA" id="ARBA00004792"/>
    </source>
</evidence>
<evidence type="ECO:0000259" key="13">
    <source>
        <dbReference type="PROSITE" id="PS52019"/>
    </source>
</evidence>
<evidence type="ECO:0000256" key="4">
    <source>
        <dbReference type="ARBA" id="ARBA00022553"/>
    </source>
</evidence>
<feature type="domain" description="Ketosynthase family 3 (KS3)" evidence="12">
    <location>
        <begin position="33"/>
        <end position="465"/>
    </location>
</feature>
<dbReference type="Gene3D" id="1.10.1200.10">
    <property type="entry name" value="ACP-like"/>
    <property type="match status" value="2"/>
</dbReference>
<accession>A0A077KXX2</accession>
<dbReference type="InterPro" id="IPR014030">
    <property type="entry name" value="Ketoacyl_synth_N"/>
</dbReference>
<feature type="compositionally biased region" description="Gly residues" evidence="10">
    <location>
        <begin position="608"/>
        <end position="622"/>
    </location>
</feature>
<dbReference type="InterPro" id="IPR016035">
    <property type="entry name" value="Acyl_Trfase/lysoPLipase"/>
</dbReference>
<dbReference type="Pfam" id="PF14765">
    <property type="entry name" value="PS-DH"/>
    <property type="match status" value="2"/>
</dbReference>
<dbReference type="InterPro" id="IPR014031">
    <property type="entry name" value="Ketoacyl_synth_C"/>
</dbReference>
<keyword evidence="3" id="KW-0596">Phosphopantetheine</keyword>
<name>A0A077KXX2_9ACTN</name>
<feature type="compositionally biased region" description="Low complexity" evidence="10">
    <location>
        <begin position="648"/>
        <end position="664"/>
    </location>
</feature>
<dbReference type="InterPro" id="IPR016036">
    <property type="entry name" value="Malonyl_transacylase_ACP-bd"/>
</dbReference>
<dbReference type="GO" id="GO:0006633">
    <property type="term" value="P:fatty acid biosynthetic process"/>
    <property type="evidence" value="ECO:0007669"/>
    <property type="project" value="InterPro"/>
</dbReference>
<keyword evidence="6" id="KW-0045">Antibiotic biosynthesis</keyword>
<dbReference type="InterPro" id="IPR015083">
    <property type="entry name" value="NorB/c/GfsB-D-like_docking"/>
</dbReference>
<dbReference type="Pfam" id="PF02801">
    <property type="entry name" value="Ketoacyl-synt_C"/>
    <property type="match status" value="2"/>
</dbReference>
<proteinExistence type="predicted"/>
<feature type="domain" description="Carrier" evidence="11">
    <location>
        <begin position="1976"/>
        <end position="2051"/>
    </location>
</feature>
<dbReference type="Gene3D" id="3.40.50.720">
    <property type="entry name" value="NAD(P)-binding Rossmann-like Domain"/>
    <property type="match status" value="2"/>
</dbReference>
<dbReference type="SUPFAM" id="SSF55048">
    <property type="entry name" value="Probable ACP-binding domain of malonyl-CoA ACP transacylase"/>
    <property type="match status" value="2"/>
</dbReference>
<dbReference type="InterPro" id="IPR050091">
    <property type="entry name" value="PKS_NRPS_Biosynth_Enz"/>
</dbReference>
<gene>
    <name evidence="14" type="primary">idnP3</name>
</gene>
<dbReference type="InterPro" id="IPR042104">
    <property type="entry name" value="PKS_dehydratase_sf"/>
</dbReference>
<dbReference type="Gene3D" id="3.10.129.110">
    <property type="entry name" value="Polyketide synthase dehydratase"/>
    <property type="match status" value="2"/>
</dbReference>
<dbReference type="InterPro" id="IPR020841">
    <property type="entry name" value="PKS_Beta-ketoAc_synthase_dom"/>
</dbReference>
<feature type="region of interest" description="Disordered" evidence="10">
    <location>
        <begin position="1320"/>
        <end position="1358"/>
    </location>
</feature>
<feature type="compositionally biased region" description="Low complexity" evidence="10">
    <location>
        <begin position="469"/>
        <end position="483"/>
    </location>
</feature>
<dbReference type="CDD" id="cd00833">
    <property type="entry name" value="PKS"/>
    <property type="match status" value="2"/>
</dbReference>
<dbReference type="SMART" id="SM00825">
    <property type="entry name" value="PKS_KS"/>
    <property type="match status" value="2"/>
</dbReference>
<dbReference type="PROSITE" id="PS00012">
    <property type="entry name" value="PHOSPHOPANTETHEINE"/>
    <property type="match status" value="2"/>
</dbReference>
<evidence type="ECO:0000256" key="9">
    <source>
        <dbReference type="PROSITE-ProRule" id="PRU01363"/>
    </source>
</evidence>
<dbReference type="EMBL" id="AB767280">
    <property type="protein sequence ID" value="BAP34739.1"/>
    <property type="molecule type" value="Genomic_DNA"/>
</dbReference>
<feature type="domain" description="PKS/mFAS DH" evidence="13">
    <location>
        <begin position="1222"/>
        <end position="1500"/>
    </location>
</feature>
<dbReference type="PROSITE" id="PS52004">
    <property type="entry name" value="KS3_2"/>
    <property type="match status" value="2"/>
</dbReference>
<keyword evidence="4" id="KW-0597">Phosphoprotein</keyword>
<feature type="region of interest" description="C-terminal hotdog fold" evidence="9">
    <location>
        <begin position="1359"/>
        <end position="1500"/>
    </location>
</feature>
<dbReference type="SUPFAM" id="SSF52151">
    <property type="entry name" value="FabD/lysophospholipase-like"/>
    <property type="match status" value="2"/>
</dbReference>
<dbReference type="InterPro" id="IPR036291">
    <property type="entry name" value="NAD(P)-bd_dom_sf"/>
</dbReference>
<keyword evidence="7" id="KW-0511">Multifunctional enzyme</keyword>
<dbReference type="SMART" id="SM00823">
    <property type="entry name" value="PKS_PP"/>
    <property type="match status" value="2"/>
</dbReference>
<feature type="domain" description="Carrier" evidence="11">
    <location>
        <begin position="3698"/>
        <end position="3773"/>
    </location>
</feature>
<dbReference type="FunFam" id="1.10.1200.10:FF:000007">
    <property type="entry name" value="Probable polyketide synthase pks17"/>
    <property type="match status" value="2"/>
</dbReference>
<dbReference type="Pfam" id="PF00698">
    <property type="entry name" value="Acyl_transf_1"/>
    <property type="match status" value="2"/>
</dbReference>
<dbReference type="PROSITE" id="PS52019">
    <property type="entry name" value="PKS_MFAS_DH"/>
    <property type="match status" value="2"/>
</dbReference>
<dbReference type="Pfam" id="PF00109">
    <property type="entry name" value="ketoacyl-synt"/>
    <property type="match status" value="2"/>
</dbReference>
<dbReference type="PANTHER" id="PTHR43775:SF51">
    <property type="entry name" value="INACTIVE PHENOLPHTHIOCEROL SYNTHESIS POLYKETIDE SYNTHASE TYPE I PKS1-RELATED"/>
    <property type="match status" value="1"/>
</dbReference>
<dbReference type="CDD" id="cd08956">
    <property type="entry name" value="KR_3_FAS_SDR_x"/>
    <property type="match status" value="2"/>
</dbReference>
<feature type="active site" description="Proton donor; for dehydratase activity" evidence="9">
    <location>
        <position position="3141"/>
    </location>
</feature>
<dbReference type="FunFam" id="3.40.47.10:FF:000019">
    <property type="entry name" value="Polyketide synthase type I"/>
    <property type="match status" value="2"/>
</dbReference>
<protein>
    <submittedName>
        <fullName evidence="14">Type I polyketide synthase</fullName>
    </submittedName>
</protein>
<dbReference type="PANTHER" id="PTHR43775">
    <property type="entry name" value="FATTY ACID SYNTHASE"/>
    <property type="match status" value="1"/>
</dbReference>
<dbReference type="GO" id="GO:0004312">
    <property type="term" value="F:fatty acid synthase activity"/>
    <property type="evidence" value="ECO:0007669"/>
    <property type="project" value="TreeGrafter"/>
</dbReference>
<dbReference type="InterPro" id="IPR032821">
    <property type="entry name" value="PKS_assoc"/>
</dbReference>
<feature type="region of interest" description="C-terminal hotdog fold" evidence="9">
    <location>
        <begin position="3080"/>
        <end position="3217"/>
    </location>
</feature>
<comment type="cofactor">
    <cofactor evidence="1">
        <name>pantetheine 4'-phosphate</name>
        <dbReference type="ChEBI" id="CHEBI:47942"/>
    </cofactor>
</comment>
<evidence type="ECO:0000259" key="12">
    <source>
        <dbReference type="PROSITE" id="PS52004"/>
    </source>
</evidence>
<reference evidence="14" key="1">
    <citation type="journal article" date="2013" name="J. Antibiot.">
        <title>Identification of the incednine biosynthetic gene cluster: characterization of novel beta-glutamate-beta-decarboxylase IdnL3.</title>
        <authorList>
            <person name="Takaishi M."/>
            <person name="Kudo F."/>
            <person name="Eguchi T."/>
        </authorList>
    </citation>
    <scope>NUCLEOTIDE SEQUENCE</scope>
    <source>
        <strain evidence="14">ML694-90F3</strain>
    </source>
</reference>
<dbReference type="InterPro" id="IPR036736">
    <property type="entry name" value="ACP-like_sf"/>
</dbReference>
<feature type="domain" description="Ketosynthase family 3 (KS3)" evidence="12">
    <location>
        <begin position="2070"/>
        <end position="2482"/>
    </location>
</feature>
<keyword evidence="5" id="KW-0808">Transferase</keyword>
<dbReference type="InterPro" id="IPR016039">
    <property type="entry name" value="Thiolase-like"/>
</dbReference>
<dbReference type="Pfam" id="PF08659">
    <property type="entry name" value="KR"/>
    <property type="match status" value="2"/>
</dbReference>
<dbReference type="SMART" id="SM01294">
    <property type="entry name" value="PKS_PP_betabranch"/>
    <property type="match status" value="2"/>
</dbReference>
<dbReference type="GO" id="GO:0033068">
    <property type="term" value="P:macrolide biosynthetic process"/>
    <property type="evidence" value="ECO:0007669"/>
    <property type="project" value="UniProtKB-ARBA"/>
</dbReference>
<keyword evidence="8" id="KW-0012">Acyltransferase</keyword>
<dbReference type="SMART" id="SM00822">
    <property type="entry name" value="PKS_KR"/>
    <property type="match status" value="2"/>
</dbReference>
<dbReference type="InterPro" id="IPR049900">
    <property type="entry name" value="PKS_mFAS_DH"/>
</dbReference>
<dbReference type="Gene3D" id="3.30.70.3290">
    <property type="match status" value="2"/>
</dbReference>
<evidence type="ECO:0000256" key="7">
    <source>
        <dbReference type="ARBA" id="ARBA00023268"/>
    </source>
</evidence>
<dbReference type="InterPro" id="IPR001227">
    <property type="entry name" value="Ac_transferase_dom_sf"/>
</dbReference>
<feature type="domain" description="PKS/mFAS DH" evidence="13">
    <location>
        <begin position="2940"/>
        <end position="3217"/>
    </location>
</feature>
<dbReference type="PROSITE" id="PS50075">
    <property type="entry name" value="CARRIER"/>
    <property type="match status" value="2"/>
</dbReference>
<feature type="active site" description="Proton acceptor; for dehydratase activity" evidence="9">
    <location>
        <position position="2972"/>
    </location>
</feature>
<dbReference type="InterPro" id="IPR020806">
    <property type="entry name" value="PKS_PP-bd"/>
</dbReference>
<organism evidence="14">
    <name type="scientific">Streptomyces sp. ML694-90F3</name>
    <dbReference type="NCBI Taxonomy" id="1265536"/>
    <lineage>
        <taxon>Bacteria</taxon>
        <taxon>Bacillati</taxon>
        <taxon>Actinomycetota</taxon>
        <taxon>Actinomycetes</taxon>
        <taxon>Kitasatosporales</taxon>
        <taxon>Streptomycetaceae</taxon>
        <taxon>Streptomyces</taxon>
    </lineage>
</organism>
<dbReference type="InterPro" id="IPR018201">
    <property type="entry name" value="Ketoacyl_synth_AS"/>
</dbReference>
<dbReference type="SMART" id="SM00827">
    <property type="entry name" value="PKS_AT"/>
    <property type="match status" value="2"/>
</dbReference>
<dbReference type="PROSITE" id="PS00606">
    <property type="entry name" value="KS3_1"/>
    <property type="match status" value="2"/>
</dbReference>
<feature type="active site" description="Proton donor; for dehydratase activity" evidence="9">
    <location>
        <position position="1420"/>
    </location>
</feature>
<dbReference type="Pfam" id="PF16197">
    <property type="entry name" value="KAsynt_C_assoc"/>
    <property type="match status" value="2"/>
</dbReference>
<dbReference type="InterPro" id="IPR013968">
    <property type="entry name" value="PKS_KR"/>
</dbReference>
<feature type="compositionally biased region" description="Low complexity" evidence="10">
    <location>
        <begin position="490"/>
        <end position="511"/>
    </location>
</feature>
<evidence type="ECO:0000259" key="11">
    <source>
        <dbReference type="PROSITE" id="PS50075"/>
    </source>
</evidence>
<evidence type="ECO:0000256" key="6">
    <source>
        <dbReference type="ARBA" id="ARBA00023194"/>
    </source>
</evidence>
<dbReference type="Pfam" id="PF21089">
    <property type="entry name" value="PKS_DH_N"/>
    <property type="match status" value="2"/>
</dbReference>
<sequence length="3861" mass="389269">MANEDKLVDYLKRVTVNLHQTRERLRELENAEQEPIAVVAMGCRFPGGVASPDDLWRLVTGEHDAVGPLPADRGWDPETIFTAGGDGESGEGDGAYARGGFLDGAGDFDAAFFGISPREALALDPQQRLALELAWETVERAGIAPHTLHGSRVGVFVGSGSQDYYDGVAPDRMAEVADDYLSTGTAGSVISGRIAYSLGLQGPAITVDTACSSSLVALHLAVQALRGRECGLALAGGVMVMSTPSPFQAFSRQGGLAPDGRCKAFSDDADGTGWSEGAGLVLLERLSDARRNGHEVLAVVRGSAVNSDGASNGLTAPNGLSQQRVIRQALTAARLSPADVDAVEGHGTGTTLGDPIEAQALLAVYGRDRADDRPLWLGSVKSNIGHAQAAAGISGVIKTVLALRHGLLPRTLHITRPTTAVDWSTGAVRLLDEARPWPAATDRPRRAGVSSFGVSGTNAHVILEEAPGASGAVAGSGTDAASGRAGTVPPSAATAEGPAAASPAPSGAATAGAGGLVPGGAVVASGGATTVVSAPGVEGASGAVTGGAGAGGLVPGGAVVASGGARTVVSAPGVEGASGAVTGGAGAGGLVSGGAVVASGAASALGVRAGGQGSAPGPGSAVGGTAATGRDVAGGPGASREQSPGRTGASLAVVSASGSEGVPGTAPGAGAGGLVPGGAVVASGAASALGVRGGGQGSVPGPGSAVGGTAATGRDVAGGPGASREQSSGRTDASLAVVSASGSEGVPGTAPGDGAAGGRTDGDFVPWPDGVPVPLVVSGAEPAALRAQGARVAGLFEGDGAPGVVDLGYSLATTRSPLRHRAVVLAADAGAARAGLGAVAEGGEATGVVTGTTQSGPVAFLFSGQGAQRPAMGRELYAAFPVFARELDAVCAVLDPLLDAPLKPLLFDGPEGALDRTAVTQPALFAFEVALHRLLVSWGVVPDLLIGHSVGGIAAAHVAGVFSLEDACALVAARGRLMQALPSGGAMAAVEATEDEIRPLLTDGVVIGVHNGPRSLVLSGREDEVEAVAGQLREQGRKVRRLRVSHAFHSPLMDGMLADFAAVARSLDYAPPRLPVVSDTTGRIAEADELRDPAYWVRHVRDAVRFHDGVAALQDAGTTRWVEIGPSAVLASQIPGCLADTGGPALVVPAQRADRPQAETLLTAVARLYADGVDADFGAVVGDRGARRVPLPVYPFQHRRYWLDGRGARDQVAAAGLSTPRHPLLGAAITLADTDGALLTGRLSTAAQPWLAEHTVGGTALLPGTAFVELALQAGDVLGCGRIDELVLSGPLAVPAGRGVRLQIAVGAADGLARRTVTVHSRPEDAAPDEPWTAHASGTLAPSGGHRGTSLTAWPPPGAEPVNLEGLYDDFADTGLAYGPLFRSLRAAWRDGDDVYGEVRLPAEAAADAERFALHPAALDAATHALRAAGNGDAEDGGVGLVPFSWAGVELHARGAAALRVRFRPTGPRTFAVAFADAAGAPVATVGTNAFRPLDRAAGAVAARPLYRLGWQPLPAGATGVEPVALVEFADAETAPAGLSAEAAASRAVLLRIASGADAADADESADAVADAVDTATRRTLAALQALLGSGDDTLVVVTRGAVADGDGAPEDLAGAAVGGLVRAAQAEHPGRILLVDTDGTADVTGAAVAAALAAGEPQIAVRAGADASTVRVPRLRRAAPTGATPEPFGAAGTVLVTGAGGALGGRVARHLVAEHGVRSLLLLGRRGGEGPGAAGLTAELTGLGARVTWAACDLADAGQVADAIGRVPAELPLTGVVHAAGIVDDAVVTSLTPDRLEAVLRPKVLGTLHLDQATRDHGPVPFVLFSSVSGVVGAPGQANYAAANAFLDAFAERRAAAGRPTVSIAWGLWGEAGGMGGALDAADLTRHARGGLTPLTDAEGLALLDAALTEAAPTVVAARIDPAALRAQDTEPPAVLRGLTGTTTRRAAATGEGTDPAGGTFADTLAALPAADRRPAVLDLVRRKIAAVLAHESAAAIDPELEFQRLGFDSLTAIELRNTLGEATGLRLPATLLFDHPTPTVLVGHLMEQLTGDGTAAALPAATGTAMTAEPIAIVGLACRLPGGASSPEELWRLLAEGGDAVGDFPADRGWDVEGLYDPDRRRPDTSYVRQGGFLYDAGDFDPVLFGVAPNDAALIDPQQRLLLESAWEALERAGIDPRSLRGSDTGVYAGVQYHDYIGAASSGSIVTGRVAYSLGLSGPAVSVDTACSSSLVALHLAARALRDGECGLALAGGVTVMATPETFVEFSRQGGLAPDGRVKAYSADADGTAWSEGAGLVVLERLSDARRNGHPVLAVLRGSAVNQDGVSNGLTAPNGPSQQRVIRQALADAGLTPADIDAVEGHGTGTRLGDPIETQALMAVYGQDRPEDRPLLLGSVKSNLGHTQAAAGVAGLIKMILALRHAELPRTLHVTEATDAVDWSGGGVRLLTGAEPWPRGERPRRAGISSFGVSGTNAHVIVEEPPVEPDRPEATATATGPVPWVLSGRTRAALAAHAERMLSYLNDDPDRDLAATGRALAVSRAALEHRAVVVGARAPEFLRGLMAVADGEDAPGVVRGEARSQGRTAFFFSGQGSQRVGMGRELYAAYPVFARALDAVCAGLDRRLPRPLKDVMWAEPDTDAAALLNQTVFTQSALFAVEVALLRLLESWGVRPDAVAGHSIGELAAAHAAGVLGLDDACALVAARGTLMQALPEGGAMLAVAASEDAVRDALTDGVGIAAVNAENAVVVSGDREALAALAEHFDRTRWLTVSHAFHSARMDPMLGDLTDAAAAVTLGAPALPLVSTLTGALADGELRTPGYWARQVREPVRFLDAVRALEDLGITRFVEVGPGGTLTALVQETVADRTPDAVVTPTLAGKTPERAAVLAALGALHTGGATVDWRAHFGDLPHTDLPTYPFQRQRYWLASTAGGAGPEEHPLLGSATELADARGLLFSGRISLGTHPWLADHVVNRATLYPGAALVESAIRAGDEVGCPHLAELIIEAPLAVPERAGVRLQLAVGAPGDDGTRTFTVHGRTEGAPAGTPWTRHATGVLAPATASVPGDAADLTAWPPPGAEPVPVDGLYPDLAGQGVVYGPAFQGLKAVWRAGDEAYAEVELPPDVRSGGDRFGVHPALLDAVLHAIGFSAAASDAPVLPFTWESVDLHAVGTTAVRVRVRPAGTGTAALDVADATGRPVLSIGALRLRPAAGTAASAAAAPPDDTLFGVAWQRRPLPAATAPTGWSVLGPDRWGLADAIGAPVTTGLDGAGTLVLPCGAADPGEMTAEAVHSETARVLEILSTWLTEERFADRRLVVVTRGAVADDATGGGTGGDLVGAAVRGLVRSAQAENPDRIVLVDLAADGPPPGAARFAAAAGTGEPEVALRGDSLRLPRLARTAPAAAAPGWDPDGTVLLTGAGGALGGEVARHLVTVHGVRQLLLLGRRGGDTPGAAALTAELSAAGASVTWAACDAADRDALAAVLGAVPADRPLRGVVHAAGVLDDGVVTALTAERLTAVLRPKVDAALHLDALTADAELTHFVLFSSAAGLLGAPGQGSYAAANAFLDALAERRRAAGRTATSLAWGLWRTGTDGMADGMGAADATRIAKTGIGALTAAEGLTLLDAAGAHDRALLVPIKLDTGALAQLPPQEVPALFAGLVAGSGSRRTAAAAPEDGGADGLRDRLAAMAPHQRKPALLDLVRTHAAGILGLADAAEIDPDRPFNETGFDSLTAVGLRNKLTLVTGLRLPAGMIFDYPDPRSLAAHLAAELAPEETPAEPAAADAVAGSADDEAVLTRVRDALATVPLARLRETGLLDGLLALADTGTGDAAGADDGAIDAMDSEALISLALGGGPAPS</sequence>
<dbReference type="GO" id="GO:0031177">
    <property type="term" value="F:phosphopantetheine binding"/>
    <property type="evidence" value="ECO:0007669"/>
    <property type="project" value="InterPro"/>
</dbReference>
<feature type="region of interest" description="Disordered" evidence="10">
    <location>
        <begin position="608"/>
        <end position="664"/>
    </location>
</feature>
<comment type="pathway">
    <text evidence="2">Antibiotic biosynthesis.</text>
</comment>
<dbReference type="GO" id="GO:0004315">
    <property type="term" value="F:3-oxoacyl-[acyl-carrier-protein] synthase activity"/>
    <property type="evidence" value="ECO:0007669"/>
    <property type="project" value="InterPro"/>
</dbReference>
<dbReference type="InterPro" id="IPR049551">
    <property type="entry name" value="PKS_DH_C"/>
</dbReference>
<dbReference type="InterPro" id="IPR009081">
    <property type="entry name" value="PP-bd_ACP"/>
</dbReference>
<feature type="region of interest" description="Disordered" evidence="10">
    <location>
        <begin position="469"/>
        <end position="511"/>
    </location>
</feature>
<evidence type="ECO:0000256" key="5">
    <source>
        <dbReference type="ARBA" id="ARBA00022679"/>
    </source>
</evidence>
<dbReference type="Gene3D" id="3.40.47.10">
    <property type="match status" value="2"/>
</dbReference>
<evidence type="ECO:0000256" key="10">
    <source>
        <dbReference type="SAM" id="MobiDB-lite"/>
    </source>
</evidence>
<feature type="region of interest" description="Disordered" evidence="10">
    <location>
        <begin position="690"/>
        <end position="757"/>
    </location>
</feature>
<dbReference type="Gene3D" id="3.40.366.10">
    <property type="entry name" value="Malonyl-Coenzyme A Acyl Carrier Protein, domain 2"/>
    <property type="match status" value="2"/>
</dbReference>
<dbReference type="SUPFAM" id="SSF53901">
    <property type="entry name" value="Thiolase-like"/>
    <property type="match status" value="2"/>
</dbReference>
<dbReference type="Pfam" id="PF00550">
    <property type="entry name" value="PP-binding"/>
    <property type="match status" value="2"/>
</dbReference>
<feature type="region of interest" description="N-terminal hotdog fold" evidence="9">
    <location>
        <begin position="2940"/>
        <end position="3065"/>
    </location>
</feature>
<dbReference type="InterPro" id="IPR020807">
    <property type="entry name" value="PKS_DH"/>
</dbReference>